<gene>
    <name evidence="1" type="ORF">F4820DRAFT_420308</name>
</gene>
<dbReference type="Proteomes" id="UP001497700">
    <property type="component" value="Unassembled WGS sequence"/>
</dbReference>
<name>A0ACB9Z2D1_9PEZI</name>
<dbReference type="EMBL" id="MU393472">
    <property type="protein sequence ID" value="KAI4865393.1"/>
    <property type="molecule type" value="Genomic_DNA"/>
</dbReference>
<evidence type="ECO:0000313" key="2">
    <source>
        <dbReference type="Proteomes" id="UP001497700"/>
    </source>
</evidence>
<accession>A0ACB9Z2D1</accession>
<evidence type="ECO:0000313" key="1">
    <source>
        <dbReference type="EMBL" id="KAI4865393.1"/>
    </source>
</evidence>
<reference evidence="1 2" key="1">
    <citation type="journal article" date="2022" name="New Phytol.">
        <title>Ecological generalism drives hyperdiversity of secondary metabolite gene clusters in xylarialean endophytes.</title>
        <authorList>
            <person name="Franco M.E.E."/>
            <person name="Wisecaver J.H."/>
            <person name="Arnold A.E."/>
            <person name="Ju Y.M."/>
            <person name="Slot J.C."/>
            <person name="Ahrendt S."/>
            <person name="Moore L.P."/>
            <person name="Eastman K.E."/>
            <person name="Scott K."/>
            <person name="Konkel Z."/>
            <person name="Mondo S.J."/>
            <person name="Kuo A."/>
            <person name="Hayes R.D."/>
            <person name="Haridas S."/>
            <person name="Andreopoulos B."/>
            <person name="Riley R."/>
            <person name="LaButti K."/>
            <person name="Pangilinan J."/>
            <person name="Lipzen A."/>
            <person name="Amirebrahimi M."/>
            <person name="Yan J."/>
            <person name="Adam C."/>
            <person name="Keymanesh K."/>
            <person name="Ng V."/>
            <person name="Louie K."/>
            <person name="Northen T."/>
            <person name="Drula E."/>
            <person name="Henrissat B."/>
            <person name="Hsieh H.M."/>
            <person name="Youens-Clark K."/>
            <person name="Lutzoni F."/>
            <person name="Miadlikowska J."/>
            <person name="Eastwood D.C."/>
            <person name="Hamelin R.C."/>
            <person name="Grigoriev I.V."/>
            <person name="U'Ren J.M."/>
        </authorList>
    </citation>
    <scope>NUCLEOTIDE SEQUENCE [LARGE SCALE GENOMIC DNA]</scope>
    <source>
        <strain evidence="1 2">CBS 119005</strain>
    </source>
</reference>
<protein>
    <submittedName>
        <fullName evidence="1">Uncharacterized protein</fullName>
    </submittedName>
</protein>
<proteinExistence type="predicted"/>
<comment type="caution">
    <text evidence="1">The sequence shown here is derived from an EMBL/GenBank/DDBJ whole genome shotgun (WGS) entry which is preliminary data.</text>
</comment>
<sequence>MADNTHHSDLINVLREFYTLLSGLGAIPAEKIQLPDPDKGVHPDGAIDTDAASAAGFAPGTVRLMRALPYLAVDRHEMFFELLPSTFPITYVGADVDEGYFRDLRELLHDAEMPPTAMRLTRSEIYGTEFIYDAATKLMTPWKSTDNPDEVDDYSHVAGASPREVLLPVIESYRKLRYLATPRGVDFSPALYADSGGQPPRGWSADERRRWEASYAVWEATQKLRDFYLECGWDVDAVEQGGFRLGEFLAKRETYWREVVEPLLRAEEETAE</sequence>
<keyword evidence="2" id="KW-1185">Reference proteome</keyword>
<organism evidence="1 2">
    <name type="scientific">Hypoxylon rubiginosum</name>
    <dbReference type="NCBI Taxonomy" id="110542"/>
    <lineage>
        <taxon>Eukaryota</taxon>
        <taxon>Fungi</taxon>
        <taxon>Dikarya</taxon>
        <taxon>Ascomycota</taxon>
        <taxon>Pezizomycotina</taxon>
        <taxon>Sordariomycetes</taxon>
        <taxon>Xylariomycetidae</taxon>
        <taxon>Xylariales</taxon>
        <taxon>Hypoxylaceae</taxon>
        <taxon>Hypoxylon</taxon>
    </lineage>
</organism>